<evidence type="ECO:0000256" key="1">
    <source>
        <dbReference type="ARBA" id="ARBA00009013"/>
    </source>
</evidence>
<dbReference type="RefSeq" id="WP_242016795.1">
    <property type="nucleotide sequence ID" value="NZ_JAMPKM010000007.1"/>
</dbReference>
<dbReference type="InterPro" id="IPR036513">
    <property type="entry name" value="STAS_dom_sf"/>
</dbReference>
<comment type="caution">
    <text evidence="4">The sequence shown here is derived from an EMBL/GenBank/DDBJ whole genome shotgun (WGS) entry which is preliminary data.</text>
</comment>
<dbReference type="InterPro" id="IPR002645">
    <property type="entry name" value="STAS_dom"/>
</dbReference>
<dbReference type="SUPFAM" id="SSF52091">
    <property type="entry name" value="SpoIIaa-like"/>
    <property type="match status" value="1"/>
</dbReference>
<comment type="similarity">
    <text evidence="1 2">Belongs to the anti-sigma-factor antagonist family.</text>
</comment>
<evidence type="ECO:0000313" key="4">
    <source>
        <dbReference type="EMBL" id="MEP0818084.1"/>
    </source>
</evidence>
<gene>
    <name evidence="4" type="ORF">NC998_13365</name>
</gene>
<name>A0ABV0J8G6_9CYAN</name>
<sequence length="112" mass="12336">MMQYAPSRPQFEVFQVSGHLNGINATDLQNQLKHKVASTPAQDILVDMAQVDSLDSSGLMVLVGALSFAQRLGRQLVLCSISPSVRIIFELTQLDKVFPIFDNQAAFETTLI</sequence>
<feature type="domain" description="STAS" evidence="3">
    <location>
        <begin position="1"/>
        <end position="112"/>
    </location>
</feature>
<dbReference type="NCBIfam" id="TIGR00377">
    <property type="entry name" value="ant_ant_sig"/>
    <property type="match status" value="1"/>
</dbReference>
<dbReference type="Proteomes" id="UP001464891">
    <property type="component" value="Unassembled WGS sequence"/>
</dbReference>
<evidence type="ECO:0000313" key="5">
    <source>
        <dbReference type="Proteomes" id="UP001464891"/>
    </source>
</evidence>
<dbReference type="EMBL" id="JAMPKM010000007">
    <property type="protein sequence ID" value="MEP0818084.1"/>
    <property type="molecule type" value="Genomic_DNA"/>
</dbReference>
<reference evidence="4 5" key="1">
    <citation type="submission" date="2022-04" db="EMBL/GenBank/DDBJ databases">
        <title>Positive selection, recombination, and allopatry shape intraspecific diversity of widespread and dominant cyanobacteria.</title>
        <authorList>
            <person name="Wei J."/>
            <person name="Shu W."/>
            <person name="Hu C."/>
        </authorList>
    </citation>
    <scope>NUCLEOTIDE SEQUENCE [LARGE SCALE GENOMIC DNA]</scope>
    <source>
        <strain evidence="4 5">GB2-A4</strain>
    </source>
</reference>
<evidence type="ECO:0000256" key="2">
    <source>
        <dbReference type="RuleBase" id="RU003749"/>
    </source>
</evidence>
<keyword evidence="5" id="KW-1185">Reference proteome</keyword>
<dbReference type="CDD" id="cd07043">
    <property type="entry name" value="STAS_anti-anti-sigma_factors"/>
    <property type="match status" value="1"/>
</dbReference>
<proteinExistence type="inferred from homology"/>
<dbReference type="PANTHER" id="PTHR33495:SF2">
    <property type="entry name" value="ANTI-SIGMA FACTOR ANTAGONIST TM_1081-RELATED"/>
    <property type="match status" value="1"/>
</dbReference>
<organism evidence="4 5">
    <name type="scientific">Trichocoleus desertorum GB2-A4</name>
    <dbReference type="NCBI Taxonomy" id="2933944"/>
    <lineage>
        <taxon>Bacteria</taxon>
        <taxon>Bacillati</taxon>
        <taxon>Cyanobacteriota</taxon>
        <taxon>Cyanophyceae</taxon>
        <taxon>Leptolyngbyales</taxon>
        <taxon>Trichocoleusaceae</taxon>
        <taxon>Trichocoleus</taxon>
    </lineage>
</organism>
<dbReference type="InterPro" id="IPR003658">
    <property type="entry name" value="Anti-sigma_ant"/>
</dbReference>
<protein>
    <recommendedName>
        <fullName evidence="2">Anti-sigma factor antagonist</fullName>
    </recommendedName>
</protein>
<evidence type="ECO:0000259" key="3">
    <source>
        <dbReference type="PROSITE" id="PS50801"/>
    </source>
</evidence>
<dbReference type="PANTHER" id="PTHR33495">
    <property type="entry name" value="ANTI-SIGMA FACTOR ANTAGONIST TM_1081-RELATED-RELATED"/>
    <property type="match status" value="1"/>
</dbReference>
<dbReference type="PROSITE" id="PS50801">
    <property type="entry name" value="STAS"/>
    <property type="match status" value="1"/>
</dbReference>
<accession>A0ABV0J8G6</accession>
<dbReference type="Gene3D" id="3.30.750.24">
    <property type="entry name" value="STAS domain"/>
    <property type="match status" value="1"/>
</dbReference>
<dbReference type="Pfam" id="PF01740">
    <property type="entry name" value="STAS"/>
    <property type="match status" value="1"/>
</dbReference>